<keyword evidence="2" id="KW-1185">Reference proteome</keyword>
<protein>
    <submittedName>
        <fullName evidence="1">(salmon louse) hypothetical protein</fullName>
    </submittedName>
</protein>
<dbReference type="AlphaFoldDB" id="A0A7R8HAK4"/>
<evidence type="ECO:0000313" key="2">
    <source>
        <dbReference type="Proteomes" id="UP000675881"/>
    </source>
</evidence>
<dbReference type="EMBL" id="HG994585">
    <property type="protein sequence ID" value="CAF2972236.1"/>
    <property type="molecule type" value="Genomic_DNA"/>
</dbReference>
<name>A0A7R8HAK4_LEPSM</name>
<organism evidence="1 2">
    <name type="scientific">Lepeophtheirus salmonis</name>
    <name type="common">Salmon louse</name>
    <name type="synonym">Caligus salmonis</name>
    <dbReference type="NCBI Taxonomy" id="72036"/>
    <lineage>
        <taxon>Eukaryota</taxon>
        <taxon>Metazoa</taxon>
        <taxon>Ecdysozoa</taxon>
        <taxon>Arthropoda</taxon>
        <taxon>Crustacea</taxon>
        <taxon>Multicrustacea</taxon>
        <taxon>Hexanauplia</taxon>
        <taxon>Copepoda</taxon>
        <taxon>Siphonostomatoida</taxon>
        <taxon>Caligidae</taxon>
        <taxon>Lepeophtheirus</taxon>
    </lineage>
</organism>
<reference evidence="1" key="1">
    <citation type="submission" date="2021-02" db="EMBL/GenBank/DDBJ databases">
        <authorList>
            <person name="Bekaert M."/>
        </authorList>
    </citation>
    <scope>NUCLEOTIDE SEQUENCE</scope>
    <source>
        <strain evidence="1">IoA-00</strain>
    </source>
</reference>
<accession>A0A7R8HAK4</accession>
<proteinExistence type="predicted"/>
<evidence type="ECO:0000313" key="1">
    <source>
        <dbReference type="EMBL" id="CAF2972236.1"/>
    </source>
</evidence>
<gene>
    <name evidence="1" type="ORF">LSAA_12472</name>
</gene>
<sequence length="120" mass="13998">MLTCLAFVPPRFVEQYFEHLLIYNDYPEESLPVLNYLKDNWIGRPTASITRQPPRFSHALYDPAKEDAILNKEQGKNESLIEQNVAGGEIPTRKKKYKYTNLRIHGIVNDFNNLDNILDF</sequence>
<dbReference type="Proteomes" id="UP000675881">
    <property type="component" value="Chromosome 6"/>
</dbReference>